<dbReference type="Proteomes" id="UP000095463">
    <property type="component" value="Unassembled WGS sequence"/>
</dbReference>
<evidence type="ECO:0000313" key="2">
    <source>
        <dbReference type="Proteomes" id="UP000095463"/>
    </source>
</evidence>
<dbReference type="EMBL" id="LAJE02000303">
    <property type="protein sequence ID" value="OEO29219.1"/>
    <property type="molecule type" value="Genomic_DNA"/>
</dbReference>
<dbReference type="Pfam" id="PF08922">
    <property type="entry name" value="DUF1905"/>
    <property type="match status" value="1"/>
</dbReference>
<evidence type="ECO:0000313" key="1">
    <source>
        <dbReference type="EMBL" id="OEO29219.1"/>
    </source>
</evidence>
<dbReference type="OrthoDB" id="2604865at2"/>
<dbReference type="RefSeq" id="WP_069911503.1">
    <property type="nucleotide sequence ID" value="NZ_LAJE02000303.1"/>
</dbReference>
<reference evidence="1 2" key="1">
    <citation type="journal article" date="2015" name="Genome Announc.">
        <title>Genome Assemblies of Three Soil-Associated Devosia species: D. insulae, D. limi, and D. soli.</title>
        <authorList>
            <person name="Hassan Y.I."/>
            <person name="Lepp D."/>
            <person name="Zhou T."/>
        </authorList>
    </citation>
    <scope>NUCLEOTIDE SEQUENCE [LARGE SCALE GENOMIC DNA]</scope>
    <source>
        <strain evidence="1 2">DS-56</strain>
    </source>
</reference>
<keyword evidence="2" id="KW-1185">Reference proteome</keyword>
<dbReference type="InterPro" id="IPR037079">
    <property type="entry name" value="AF2212/PG0164-like_sf"/>
</dbReference>
<evidence type="ECO:0008006" key="3">
    <source>
        <dbReference type="Google" id="ProtNLM"/>
    </source>
</evidence>
<name>A0A1E5XKU8_9HYPH</name>
<dbReference type="Gene3D" id="2.40.30.100">
    <property type="entry name" value="AF2212/PG0164-like"/>
    <property type="match status" value="1"/>
</dbReference>
<dbReference type="AlphaFoldDB" id="A0A1E5XKU8"/>
<sequence length="145" mass="15599">MQFRAVVIPSGNATAVELPDDVMRSLGPEARPPISITINGHSWRSRVAIKNGQRLVGISAAQRTAAGIEAGQTVEIDITLDTAQREVEEPDDLKAALDGDPVARAGFDKLPFGLKAKHVRDIEAAKTPEVRTRRIGKLVETLGRA</sequence>
<dbReference type="Pfam" id="PF13376">
    <property type="entry name" value="OmdA"/>
    <property type="match status" value="1"/>
</dbReference>
<dbReference type="InterPro" id="IPR015018">
    <property type="entry name" value="DUF1905"/>
</dbReference>
<dbReference type="SUPFAM" id="SSF141694">
    <property type="entry name" value="AF2212/PG0164-like"/>
    <property type="match status" value="1"/>
</dbReference>
<proteinExistence type="predicted"/>
<comment type="caution">
    <text evidence="1">The sequence shown here is derived from an EMBL/GenBank/DDBJ whole genome shotgun (WGS) entry which is preliminary data.</text>
</comment>
<organism evidence="1 2">
    <name type="scientific">Devosia insulae DS-56</name>
    <dbReference type="NCBI Taxonomy" id="1116389"/>
    <lineage>
        <taxon>Bacteria</taxon>
        <taxon>Pseudomonadati</taxon>
        <taxon>Pseudomonadota</taxon>
        <taxon>Alphaproteobacteria</taxon>
        <taxon>Hyphomicrobiales</taxon>
        <taxon>Devosiaceae</taxon>
        <taxon>Devosia</taxon>
    </lineage>
</organism>
<accession>A0A1E5XKU8</accession>
<gene>
    <name evidence="1" type="ORF">VW23_026600</name>
</gene>
<protein>
    <recommendedName>
        <fullName evidence="3">DUF1905 domain-containing protein</fullName>
    </recommendedName>
</protein>